<dbReference type="NCBIfam" id="NF003483">
    <property type="entry name" value="PRK05159.1"/>
    <property type="match status" value="1"/>
</dbReference>
<dbReference type="SUPFAM" id="SSF55681">
    <property type="entry name" value="Class II aaRS and biotin synthetases"/>
    <property type="match status" value="1"/>
</dbReference>
<dbReference type="PROSITE" id="PS50862">
    <property type="entry name" value="AA_TRNA_LIGASE_II"/>
    <property type="match status" value="1"/>
</dbReference>
<dbReference type="InterPro" id="IPR012340">
    <property type="entry name" value="NA-bd_OB-fold"/>
</dbReference>
<feature type="binding site" evidence="9">
    <location>
        <begin position="209"/>
        <end position="211"/>
    </location>
    <ligand>
        <name>ATP</name>
        <dbReference type="ChEBI" id="CHEBI:30616"/>
    </ligand>
</feature>
<feature type="binding site" evidence="9">
    <location>
        <position position="362"/>
    </location>
    <ligand>
        <name>L-aspartate</name>
        <dbReference type="ChEBI" id="CHEBI:29991"/>
    </ligand>
</feature>
<feature type="region of interest" description="Aspartate" evidence="9">
    <location>
        <begin position="187"/>
        <end position="190"/>
    </location>
</feature>
<dbReference type="HAMAP" id="MF_02075">
    <property type="entry name" value="Asp_tRNA_synth_type2"/>
    <property type="match status" value="1"/>
</dbReference>
<sequence>MGQTMKRSLIRECKASSKKVVLLQGWVKKIRHLGNLSFLLLRDRTGVIQCVLEKELAGYKVDVESVVQIIGELVETTKTELGVEVLVDRVQILNTSEPLPFEVNKRNLQVGLDQMLNERVISLRHERIQAIFTIQSTLVQAFSEFLIENDFTRIFTPKIVSQGAEGGANVFKLPYFQKEAYLAQSPQFYKQMMVAGGLERVFEIAPVYRAEHHNSSRHLNEYISLDVEVGFIEDFHEVMALEKDVLRYMFEKVGQKCEKELNLLQVTVPVMTEIPKITLAEAQRILKTKYRKESPVGDLDTEGEKLLGKYVKETYNSDFVFITHYPKEARPMYTMPNKENQAITDSFDLLYKGLEITSGAQRIHEYDMLLASFKEKGLQPENFQSYMDTFRYGCPPHGGFGIGLERLVYKFLELSNVREASAFPRDCTRLIP</sequence>
<feature type="binding site" evidence="9">
    <location>
        <position position="165"/>
    </location>
    <ligand>
        <name>L-aspartate</name>
        <dbReference type="ChEBI" id="CHEBI:29991"/>
    </ligand>
</feature>
<dbReference type="GO" id="GO:0005829">
    <property type="term" value="C:cytosol"/>
    <property type="evidence" value="ECO:0007669"/>
    <property type="project" value="TreeGrafter"/>
</dbReference>
<dbReference type="PRINTS" id="PR01042">
    <property type="entry name" value="TRNASYNTHASP"/>
</dbReference>
<evidence type="ECO:0000256" key="2">
    <source>
        <dbReference type="ARBA" id="ARBA00005312"/>
    </source>
</evidence>
<dbReference type="RefSeq" id="WP_033673738.1">
    <property type="nucleotide sequence ID" value="NZ_JOTM01000003.1"/>
</dbReference>
<dbReference type="OrthoDB" id="9762036at2"/>
<comment type="catalytic activity">
    <reaction evidence="9">
        <text>tRNA(Asp) + L-aspartate + ATP = L-aspartyl-tRNA(Asp) + AMP + diphosphate</text>
        <dbReference type="Rhea" id="RHEA:19649"/>
        <dbReference type="Rhea" id="RHEA-COMP:9660"/>
        <dbReference type="Rhea" id="RHEA-COMP:9678"/>
        <dbReference type="ChEBI" id="CHEBI:29991"/>
        <dbReference type="ChEBI" id="CHEBI:30616"/>
        <dbReference type="ChEBI" id="CHEBI:33019"/>
        <dbReference type="ChEBI" id="CHEBI:78442"/>
        <dbReference type="ChEBI" id="CHEBI:78516"/>
        <dbReference type="ChEBI" id="CHEBI:456215"/>
        <dbReference type="EC" id="6.1.1.12"/>
    </reaction>
</comment>
<dbReference type="InterPro" id="IPR002312">
    <property type="entry name" value="Asp/Asn-tRNA-synth_IIb"/>
</dbReference>
<keyword evidence="12" id="KW-1185">Reference proteome</keyword>
<evidence type="ECO:0000256" key="4">
    <source>
        <dbReference type="ARBA" id="ARBA00022598"/>
    </source>
</evidence>
<dbReference type="Gene3D" id="2.40.50.140">
    <property type="entry name" value="Nucleic acid-binding proteins"/>
    <property type="match status" value="1"/>
</dbReference>
<evidence type="ECO:0000256" key="5">
    <source>
        <dbReference type="ARBA" id="ARBA00022741"/>
    </source>
</evidence>
<dbReference type="FunFam" id="3.30.930.10:FF:000038">
    <property type="entry name" value="Aspartate--tRNA ligase"/>
    <property type="match status" value="1"/>
</dbReference>
<dbReference type="GO" id="GO:0003723">
    <property type="term" value="F:RNA binding"/>
    <property type="evidence" value="ECO:0007669"/>
    <property type="project" value="TreeGrafter"/>
</dbReference>
<comment type="similarity">
    <text evidence="2 9">Belongs to the class-II aminoacyl-tRNA synthetase family. Type 2 subfamily.</text>
</comment>
<dbReference type="InterPro" id="IPR004364">
    <property type="entry name" value="Aa-tRNA-synt_II"/>
</dbReference>
<keyword evidence="3 9" id="KW-0963">Cytoplasm</keyword>
<gene>
    <name evidence="9" type="primary">aspS</name>
    <name evidence="11" type="ORF">BAGA_18540</name>
</gene>
<dbReference type="InterPro" id="IPR004365">
    <property type="entry name" value="NA-bd_OB_tRNA"/>
</dbReference>
<comment type="subunit">
    <text evidence="9">Homodimer.</text>
</comment>
<evidence type="ECO:0000256" key="3">
    <source>
        <dbReference type="ARBA" id="ARBA00022490"/>
    </source>
</evidence>
<keyword evidence="5 9" id="KW-0547">Nucleotide-binding</keyword>
<dbReference type="CDD" id="cd00776">
    <property type="entry name" value="AsxRS_core"/>
    <property type="match status" value="1"/>
</dbReference>
<protein>
    <recommendedName>
        <fullName evidence="9">Aspartate--tRNA ligase</fullName>
        <ecNumber evidence="9">6.1.1.12</ecNumber>
    </recommendedName>
    <alternativeName>
        <fullName evidence="9">Aspartyl-tRNA synthetase</fullName>
        <shortName evidence="9">AspRS</shortName>
    </alternativeName>
</protein>
<dbReference type="GO" id="GO:0017101">
    <property type="term" value="C:aminoacyl-tRNA synthetase multienzyme complex"/>
    <property type="evidence" value="ECO:0007669"/>
    <property type="project" value="TreeGrafter"/>
</dbReference>
<dbReference type="GO" id="GO:0005524">
    <property type="term" value="F:ATP binding"/>
    <property type="evidence" value="ECO:0007669"/>
    <property type="project" value="UniProtKB-UniRule"/>
</dbReference>
<accession>A0A073KF02</accession>
<dbReference type="InterPro" id="IPR004523">
    <property type="entry name" value="Asp-tRNA_synthase_2"/>
</dbReference>
<comment type="caution">
    <text evidence="9">Lacks conserved residue(s) required for the propagation of feature annotation.</text>
</comment>
<dbReference type="InterPro" id="IPR006195">
    <property type="entry name" value="aa-tRNA-synth_II"/>
</dbReference>
<evidence type="ECO:0000313" key="12">
    <source>
        <dbReference type="Proteomes" id="UP000027778"/>
    </source>
</evidence>
<comment type="subcellular location">
    <subcellularLocation>
        <location evidence="1 9">Cytoplasm</location>
    </subcellularLocation>
</comment>
<keyword evidence="6 9" id="KW-0067">ATP-binding</keyword>
<dbReference type="GO" id="GO:0006422">
    <property type="term" value="P:aspartyl-tRNA aminoacylation"/>
    <property type="evidence" value="ECO:0007669"/>
    <property type="project" value="UniProtKB-UniRule"/>
</dbReference>
<feature type="binding site" evidence="9">
    <location>
        <begin position="403"/>
        <end position="406"/>
    </location>
    <ligand>
        <name>ATP</name>
        <dbReference type="ChEBI" id="CHEBI:30616"/>
    </ligand>
</feature>
<dbReference type="GO" id="GO:0016740">
    <property type="term" value="F:transferase activity"/>
    <property type="evidence" value="ECO:0007669"/>
    <property type="project" value="UniProtKB-ARBA"/>
</dbReference>
<dbReference type="Gene3D" id="3.30.930.10">
    <property type="entry name" value="Bira Bifunctional Protein, Domain 2"/>
    <property type="match status" value="1"/>
</dbReference>
<dbReference type="Proteomes" id="UP000027778">
    <property type="component" value="Unassembled WGS sequence"/>
</dbReference>
<dbReference type="SUPFAM" id="SSF50249">
    <property type="entry name" value="Nucleic acid-binding proteins"/>
    <property type="match status" value="1"/>
</dbReference>
<dbReference type="InterPro" id="IPR045864">
    <property type="entry name" value="aa-tRNA-synth_II/BPL/LPL"/>
</dbReference>
<dbReference type="AlphaFoldDB" id="A0A073KF02"/>
<feature type="domain" description="Aminoacyl-transfer RNA synthetases class-II family profile" evidence="10">
    <location>
        <begin position="132"/>
        <end position="432"/>
    </location>
</feature>
<comment type="caution">
    <text evidence="11">The sequence shown here is derived from an EMBL/GenBank/DDBJ whole genome shotgun (WGS) entry which is preliminary data.</text>
</comment>
<dbReference type="PANTHER" id="PTHR43450:SF1">
    <property type="entry name" value="ASPARTATE--TRNA LIGASE, CYTOPLASMIC"/>
    <property type="match status" value="1"/>
</dbReference>
<keyword evidence="7 9" id="KW-0648">Protein biosynthesis</keyword>
<dbReference type="eggNOG" id="COG0017">
    <property type="taxonomic scope" value="Bacteria"/>
</dbReference>
<dbReference type="PANTHER" id="PTHR43450">
    <property type="entry name" value="ASPARTYL-TRNA SYNTHETASE"/>
    <property type="match status" value="1"/>
</dbReference>
<dbReference type="GO" id="GO:0004815">
    <property type="term" value="F:aspartate-tRNA ligase activity"/>
    <property type="evidence" value="ECO:0007669"/>
    <property type="project" value="UniProtKB-UniRule"/>
</dbReference>
<dbReference type="GO" id="GO:0140096">
    <property type="term" value="F:catalytic activity, acting on a protein"/>
    <property type="evidence" value="ECO:0007669"/>
    <property type="project" value="UniProtKB-ARBA"/>
</dbReference>
<dbReference type="EMBL" id="JOTM01000003">
    <property type="protein sequence ID" value="KEK25086.1"/>
    <property type="molecule type" value="Genomic_DNA"/>
</dbReference>
<evidence type="ECO:0000256" key="6">
    <source>
        <dbReference type="ARBA" id="ARBA00022840"/>
    </source>
</evidence>
<feature type="binding site" evidence="9">
    <location>
        <begin position="217"/>
        <end position="219"/>
    </location>
    <ligand>
        <name>ATP</name>
        <dbReference type="ChEBI" id="CHEBI:30616"/>
    </ligand>
</feature>
<feature type="binding site" evidence="9">
    <location>
        <position position="358"/>
    </location>
    <ligand>
        <name>L-aspartate</name>
        <dbReference type="ChEBI" id="CHEBI:29991"/>
    </ligand>
</feature>
<feature type="binding site" evidence="9">
    <location>
        <position position="209"/>
    </location>
    <ligand>
        <name>L-aspartate</name>
        <dbReference type="ChEBI" id="CHEBI:29991"/>
    </ligand>
</feature>
<evidence type="ECO:0000256" key="8">
    <source>
        <dbReference type="ARBA" id="ARBA00023146"/>
    </source>
</evidence>
<proteinExistence type="inferred from homology"/>
<reference evidence="11 12" key="1">
    <citation type="submission" date="2014-06" db="EMBL/GenBank/DDBJ databases">
        <title>Draft genome sequence of Bacillus gaemokensis JCM 15801 (MCCC 1A00707).</title>
        <authorList>
            <person name="Lai Q."/>
            <person name="Liu Y."/>
            <person name="Shao Z."/>
        </authorList>
    </citation>
    <scope>NUCLEOTIDE SEQUENCE [LARGE SCALE GENOMIC DNA]</scope>
    <source>
        <strain evidence="11 12">JCM 15801</strain>
    </source>
</reference>
<dbReference type="STRING" id="574375.AZF08_10475"/>
<organism evidence="11 12">
    <name type="scientific">Bacillus gaemokensis</name>
    <dbReference type="NCBI Taxonomy" id="574375"/>
    <lineage>
        <taxon>Bacteria</taxon>
        <taxon>Bacillati</taxon>
        <taxon>Bacillota</taxon>
        <taxon>Bacilli</taxon>
        <taxon>Bacillales</taxon>
        <taxon>Bacillaceae</taxon>
        <taxon>Bacillus</taxon>
        <taxon>Bacillus cereus group</taxon>
    </lineage>
</organism>
<evidence type="ECO:0000313" key="11">
    <source>
        <dbReference type="EMBL" id="KEK25086.1"/>
    </source>
</evidence>
<evidence type="ECO:0000256" key="9">
    <source>
        <dbReference type="HAMAP-Rule" id="MF_02075"/>
    </source>
</evidence>
<dbReference type="EC" id="6.1.1.12" evidence="9"/>
<name>A0A073KF02_9BACI</name>
<comment type="function">
    <text evidence="9">Catalyzes the attachment of L-aspartate to tRNA(Asp) in a two-step reaction: L-aspartate is first activated by ATP to form Asp-AMP and then transferred to the acceptor end of tRNA(Asp).</text>
</comment>
<evidence type="ECO:0000256" key="1">
    <source>
        <dbReference type="ARBA" id="ARBA00004496"/>
    </source>
</evidence>
<keyword evidence="4 9" id="KW-0436">Ligase</keyword>
<dbReference type="NCBIfam" id="TIGR00458">
    <property type="entry name" value="aspS_nondisc"/>
    <property type="match status" value="1"/>
</dbReference>
<dbReference type="Pfam" id="PF00152">
    <property type="entry name" value="tRNA-synt_2"/>
    <property type="match status" value="1"/>
</dbReference>
<keyword evidence="8 9" id="KW-0030">Aminoacyl-tRNA synthetase</keyword>
<dbReference type="Pfam" id="PF01336">
    <property type="entry name" value="tRNA_anti-codon"/>
    <property type="match status" value="1"/>
</dbReference>
<evidence type="ECO:0000259" key="10">
    <source>
        <dbReference type="PROSITE" id="PS50862"/>
    </source>
</evidence>
<evidence type="ECO:0000256" key="7">
    <source>
        <dbReference type="ARBA" id="ARBA00022917"/>
    </source>
</evidence>
<feature type="binding site" evidence="9">
    <location>
        <position position="355"/>
    </location>
    <ligand>
        <name>ATP</name>
        <dbReference type="ChEBI" id="CHEBI:30616"/>
    </ligand>
</feature>